<evidence type="ECO:0000313" key="1">
    <source>
        <dbReference type="EMBL" id="KAH7675353.1"/>
    </source>
</evidence>
<keyword evidence="2" id="KW-1185">Reference proteome</keyword>
<accession>A0ACB7VMK5</accession>
<gene>
    <name evidence="1" type="ORF">IHE45_08G129600</name>
</gene>
<comment type="caution">
    <text evidence="1">The sequence shown here is derived from an EMBL/GenBank/DDBJ whole genome shotgun (WGS) entry which is preliminary data.</text>
</comment>
<evidence type="ECO:0000313" key="2">
    <source>
        <dbReference type="Proteomes" id="UP000827976"/>
    </source>
</evidence>
<organism evidence="1 2">
    <name type="scientific">Dioscorea alata</name>
    <name type="common">Purple yam</name>
    <dbReference type="NCBI Taxonomy" id="55571"/>
    <lineage>
        <taxon>Eukaryota</taxon>
        <taxon>Viridiplantae</taxon>
        <taxon>Streptophyta</taxon>
        <taxon>Embryophyta</taxon>
        <taxon>Tracheophyta</taxon>
        <taxon>Spermatophyta</taxon>
        <taxon>Magnoliopsida</taxon>
        <taxon>Liliopsida</taxon>
        <taxon>Dioscoreales</taxon>
        <taxon>Dioscoreaceae</taxon>
        <taxon>Dioscorea</taxon>
    </lineage>
</organism>
<sequence>MEPHRASQSSMVMRMSLNSRMAASLLISPPPMRMMGRVSSLRAFGYRGMSVSSCAIDAELLRSQLDRLHGEAEITRSKANNARLRLMRLSETVEKLKKRAAAKIQDGQESEARDLLIQKKKLMKALESSKSRIEVLDKLSAKLQEVISSKEAQLIENVAVNPSSNAEDRGYPIHFINPKGDASEDLSTTGSYDRSHMESSVKEELESQSLEDDEPQPVVGDPPETHFSSAIERTSSSNGIPSNNDFRLRAIEQLKNVEEDMVMFLRLLITESESRKITKNAQQILEVLEDLQRIRERIQVIFTEETM</sequence>
<name>A0ACB7VMK5_DIOAL</name>
<dbReference type="Proteomes" id="UP000827976">
    <property type="component" value="Chromosome 8"/>
</dbReference>
<proteinExistence type="predicted"/>
<reference evidence="2" key="1">
    <citation type="journal article" date="2022" name="Nat. Commun.">
        <title>Chromosome evolution and the genetic basis of agronomically important traits in greater yam.</title>
        <authorList>
            <person name="Bredeson J.V."/>
            <person name="Lyons J.B."/>
            <person name="Oniyinde I.O."/>
            <person name="Okereke N.R."/>
            <person name="Kolade O."/>
            <person name="Nnabue I."/>
            <person name="Nwadili C.O."/>
            <person name="Hribova E."/>
            <person name="Parker M."/>
            <person name="Nwogha J."/>
            <person name="Shu S."/>
            <person name="Carlson J."/>
            <person name="Kariba R."/>
            <person name="Muthemba S."/>
            <person name="Knop K."/>
            <person name="Barton G.J."/>
            <person name="Sherwood A.V."/>
            <person name="Lopez-Montes A."/>
            <person name="Asiedu R."/>
            <person name="Jamnadass R."/>
            <person name="Muchugi A."/>
            <person name="Goodstein D."/>
            <person name="Egesi C.N."/>
            <person name="Featherston J."/>
            <person name="Asfaw A."/>
            <person name="Simpson G.G."/>
            <person name="Dolezel J."/>
            <person name="Hendre P.S."/>
            <person name="Van Deynze A."/>
            <person name="Kumar P.L."/>
            <person name="Obidiegwu J.E."/>
            <person name="Bhattacharjee R."/>
            <person name="Rokhsar D.S."/>
        </authorList>
    </citation>
    <scope>NUCLEOTIDE SEQUENCE [LARGE SCALE GENOMIC DNA]</scope>
    <source>
        <strain evidence="2">cv. TDa95/00328</strain>
    </source>
</reference>
<dbReference type="EMBL" id="CM037018">
    <property type="protein sequence ID" value="KAH7675353.1"/>
    <property type="molecule type" value="Genomic_DNA"/>
</dbReference>
<protein>
    <submittedName>
        <fullName evidence="1">Uncharacterized protein</fullName>
    </submittedName>
</protein>